<evidence type="ECO:0000256" key="4">
    <source>
        <dbReference type="ARBA" id="ARBA00023157"/>
    </source>
</evidence>
<evidence type="ECO:0000256" key="1">
    <source>
        <dbReference type="ARBA" id="ARBA00005791"/>
    </source>
</evidence>
<evidence type="ECO:0000256" key="5">
    <source>
        <dbReference type="ARBA" id="ARBA00023284"/>
    </source>
</evidence>
<keyword evidence="8" id="KW-1185">Reference proteome</keyword>
<evidence type="ECO:0000313" key="7">
    <source>
        <dbReference type="EMBL" id="MEX6686305.1"/>
    </source>
</evidence>
<feature type="domain" description="Thioredoxin" evidence="6">
    <location>
        <begin position="1"/>
        <end position="173"/>
    </location>
</feature>
<keyword evidence="5" id="KW-0676">Redox-active center</keyword>
<dbReference type="Proteomes" id="UP001560573">
    <property type="component" value="Unassembled WGS sequence"/>
</dbReference>
<dbReference type="EMBL" id="JAULBC010000001">
    <property type="protein sequence ID" value="MEX6686305.1"/>
    <property type="molecule type" value="Genomic_DNA"/>
</dbReference>
<comment type="similarity">
    <text evidence="1">Belongs to the thioredoxin family. DsbA subfamily.</text>
</comment>
<comment type="caution">
    <text evidence="7">The sequence shown here is derived from an EMBL/GenBank/DDBJ whole genome shotgun (WGS) entry which is preliminary data.</text>
</comment>
<dbReference type="InterPro" id="IPR012336">
    <property type="entry name" value="Thioredoxin-like_fold"/>
</dbReference>
<dbReference type="InterPro" id="IPR036249">
    <property type="entry name" value="Thioredoxin-like_sf"/>
</dbReference>
<reference evidence="7 8" key="1">
    <citation type="submission" date="2023-07" db="EMBL/GenBank/DDBJ databases">
        <authorList>
            <person name="Lian W.-H."/>
        </authorList>
    </citation>
    <scope>NUCLEOTIDE SEQUENCE [LARGE SCALE GENOMIC DNA]</scope>
    <source>
        <strain evidence="7 8">SYSU DXS3180</strain>
    </source>
</reference>
<protein>
    <submittedName>
        <fullName evidence="7">Thioredoxin domain-containing protein</fullName>
    </submittedName>
</protein>
<dbReference type="RefSeq" id="WP_369327698.1">
    <property type="nucleotide sequence ID" value="NZ_JAULBC010000001.1"/>
</dbReference>
<evidence type="ECO:0000256" key="2">
    <source>
        <dbReference type="ARBA" id="ARBA00022729"/>
    </source>
</evidence>
<dbReference type="Pfam" id="PF13462">
    <property type="entry name" value="Thioredoxin_4"/>
    <property type="match status" value="1"/>
</dbReference>
<dbReference type="PROSITE" id="PS51352">
    <property type="entry name" value="THIOREDOXIN_2"/>
    <property type="match status" value="1"/>
</dbReference>
<keyword evidence="4" id="KW-1015">Disulfide bond</keyword>
<keyword evidence="2" id="KW-0732">Signal</keyword>
<dbReference type="SUPFAM" id="SSF52833">
    <property type="entry name" value="Thioredoxin-like"/>
    <property type="match status" value="1"/>
</dbReference>
<dbReference type="PANTHER" id="PTHR13887:SF14">
    <property type="entry name" value="DISULFIDE BOND FORMATION PROTEIN D"/>
    <property type="match status" value="1"/>
</dbReference>
<evidence type="ECO:0000313" key="8">
    <source>
        <dbReference type="Proteomes" id="UP001560573"/>
    </source>
</evidence>
<evidence type="ECO:0000256" key="3">
    <source>
        <dbReference type="ARBA" id="ARBA00023002"/>
    </source>
</evidence>
<proteinExistence type="inferred from homology"/>
<accession>A0ABV3Z9V4</accession>
<name>A0ABV3Z9V4_9BACT</name>
<evidence type="ECO:0000259" key="6">
    <source>
        <dbReference type="PROSITE" id="PS51352"/>
    </source>
</evidence>
<dbReference type="Gene3D" id="3.40.30.10">
    <property type="entry name" value="Glutaredoxin"/>
    <property type="match status" value="1"/>
</dbReference>
<organism evidence="7 8">
    <name type="scientific">Danxiaibacter flavus</name>
    <dbReference type="NCBI Taxonomy" id="3049108"/>
    <lineage>
        <taxon>Bacteria</taxon>
        <taxon>Pseudomonadati</taxon>
        <taxon>Bacteroidota</taxon>
        <taxon>Chitinophagia</taxon>
        <taxon>Chitinophagales</taxon>
        <taxon>Chitinophagaceae</taxon>
        <taxon>Danxiaibacter</taxon>
    </lineage>
</organism>
<sequence length="173" mass="19514">MALKPAVGENDHVQGNEDASVELVEYGDYECPHCGRAYPIIKNIQEKMGDKLKFVFRNFPLAEIHPNAITAAIATEAAALQGKFWEMHDIVFEHQKSLSVERLLDYAAELGLDMHRFSKDFSDKQSLAKVEEDFESGIRSGVNGTPSFFINGNKYEGDWSEEMLLEVLVEKTK</sequence>
<gene>
    <name evidence="7" type="ORF">QTN47_02300</name>
</gene>
<keyword evidence="3" id="KW-0560">Oxidoreductase</keyword>
<dbReference type="InterPro" id="IPR013766">
    <property type="entry name" value="Thioredoxin_domain"/>
</dbReference>
<dbReference type="PANTHER" id="PTHR13887">
    <property type="entry name" value="GLUTATHIONE S-TRANSFERASE KAPPA"/>
    <property type="match status" value="1"/>
</dbReference>